<dbReference type="Proteomes" id="UP000271889">
    <property type="component" value="Unassembled WGS sequence"/>
</dbReference>
<reference evidence="2 3" key="1">
    <citation type="submission" date="2018-11" db="EMBL/GenBank/DDBJ databases">
        <authorList>
            <consortium name="Pathogen Informatics"/>
        </authorList>
    </citation>
    <scope>NUCLEOTIDE SEQUENCE [LARGE SCALE GENOMIC DNA]</scope>
</reference>
<dbReference type="AlphaFoldDB" id="A0A3P6R8L0"/>
<dbReference type="OrthoDB" id="10483048at2759"/>
<protein>
    <submittedName>
        <fullName evidence="2">Uncharacterized protein</fullName>
    </submittedName>
</protein>
<proteinExistence type="predicted"/>
<feature type="region of interest" description="Disordered" evidence="1">
    <location>
        <begin position="73"/>
        <end position="114"/>
    </location>
</feature>
<accession>A0A3P6R8L0</accession>
<feature type="compositionally biased region" description="Polar residues" evidence="1">
    <location>
        <begin position="99"/>
        <end position="114"/>
    </location>
</feature>
<gene>
    <name evidence="2" type="ORF">CGOC_LOCUS3240</name>
</gene>
<evidence type="ECO:0000313" key="3">
    <source>
        <dbReference type="Proteomes" id="UP000271889"/>
    </source>
</evidence>
<organism evidence="2 3">
    <name type="scientific">Cylicostephanus goldi</name>
    <name type="common">Nematode worm</name>
    <dbReference type="NCBI Taxonomy" id="71465"/>
    <lineage>
        <taxon>Eukaryota</taxon>
        <taxon>Metazoa</taxon>
        <taxon>Ecdysozoa</taxon>
        <taxon>Nematoda</taxon>
        <taxon>Chromadorea</taxon>
        <taxon>Rhabditida</taxon>
        <taxon>Rhabditina</taxon>
        <taxon>Rhabditomorpha</taxon>
        <taxon>Strongyloidea</taxon>
        <taxon>Strongylidae</taxon>
        <taxon>Cylicostephanus</taxon>
    </lineage>
</organism>
<dbReference type="EMBL" id="UYRV01008080">
    <property type="protein sequence ID" value="VDK55207.1"/>
    <property type="molecule type" value="Genomic_DNA"/>
</dbReference>
<evidence type="ECO:0000313" key="2">
    <source>
        <dbReference type="EMBL" id="VDK55207.1"/>
    </source>
</evidence>
<name>A0A3P6R8L0_CYLGO</name>
<keyword evidence="3" id="KW-1185">Reference proteome</keyword>
<sequence length="114" mass="13007">MATWRRLERLNTQGEQSVIPCRKSVKFRYFDFEEAKEVTAANEKGERTSLPCETSPLPSGFWGNLAEVPSQRGSVKDLPIIPKPQRPRMGTTDYKRRNSASVFTRNSFRSGKVI</sequence>
<evidence type="ECO:0000256" key="1">
    <source>
        <dbReference type="SAM" id="MobiDB-lite"/>
    </source>
</evidence>